<dbReference type="SUPFAM" id="SSF52058">
    <property type="entry name" value="L domain-like"/>
    <property type="match status" value="1"/>
</dbReference>
<gene>
    <name evidence="8" type="ORF">D3230_15285</name>
</gene>
<dbReference type="Pfam" id="PF03160">
    <property type="entry name" value="Calx-beta"/>
    <property type="match status" value="4"/>
</dbReference>
<dbReference type="InterPro" id="IPR001611">
    <property type="entry name" value="Leu-rich_rpt"/>
</dbReference>
<sequence>MGVVVCSGHGGGRHGITLTGSRRRTDGGIMGIFEEHRPLRSAARRGAGLIAIAALTLSLVGVQGSAAWAMDEAASGLTDPELIACVNAKLGGGRAPDATVTADDVAGVTALSCDRNFSVTSLAGLEGATKLSSLSLTGGGHDLSAAGALDALASAPKLATLFMTGAQVTDASLPGLAGAPLLATVTLKENPELSDLSPLGTLPKLRKLDIFDNPKVSDLSPLADRTLLTDLTAGKLPLVTDLSPLRNLTALTYLNVQKNAVTSLSPLSGLTALTSLTASMNPITSLEPLAALTAMRNLDVQSAQLTSLRGIEDMVDLRTLDIAGNATLNGKIDEIAGKPQLTRIHMNAVGASDTAPLSGLTSLTNLQALGNHFASIVGLPAAPGQVSTGTFAVTAQQVPGAAQYVPKGAKTFRYDVTGDLELRDGSFPAFGGNQVPTLSPEFPLVDIKVYPAIPQLEYSFSENPQGNDRFAGTVGLPIVWSTIESIDSATITQGTSWSQPISYTSGFPAASFALAGDVPEWVAIDPSDGTMSGTPDEEGDWAFELRVADALGNTMTQRVHLSVPAAANAVVEIGADQTAEAPGTLEFTVTRSALSAEAWQGAVSVDVATLDGTATAGVDYVAVSETLTWDANDTSDRIVRVDTLPGSAGGESRAFTLELSNPSAHAELGAGFSSDGIITYPVPEPTTIAFGGDQVAEAGESFSFVVSRDDAQLNPWTGEASVRVTSQDETAISTGDDRDYDAIDTTVTWAAGETGPQLVEVTTYPGNAGDDDREFELVLSDPAPTSFTQLGSPAHVTGTMAFPEPELTTVEIEAPQGVRAGETVQFSVTRTDAAVNPWLGAVTARVITTDGTAIAGEHYVSEEVELRWEAGDTDARIIEVATLPVAAGDPDRSFELVIADTGTHTTVGNAAGTATIAAAVPGTTVFTVSGEPRELAGRTLEFTVERADAESDPWTGIATVNVATQDGTARAGAHYVPVAETLSWNPGDTRAQTVAVRTMPVPAGDPERTFSLVLSGPTPVEYSAIGAAGAGVGTIVAETKPDPGTPTDPGESTDPGEPTDPGGTTEPGGPAEPGGTSDPQTPRPPTAGPGTNDAGTASPQGLATTGRGLSALVWWGVLLSTMIGGGLAVLGARRRGA</sequence>
<evidence type="ECO:0000256" key="3">
    <source>
        <dbReference type="ARBA" id="ARBA00022737"/>
    </source>
</evidence>
<keyword evidence="9" id="KW-1185">Reference proteome</keyword>
<feature type="domain" description="Calx-beta" evidence="7">
    <location>
        <begin position="915"/>
        <end position="1015"/>
    </location>
</feature>
<keyword evidence="1" id="KW-0433">Leucine-rich repeat</keyword>
<dbReference type="Pfam" id="PF05345">
    <property type="entry name" value="He_PIG"/>
    <property type="match status" value="1"/>
</dbReference>
<evidence type="ECO:0000256" key="5">
    <source>
        <dbReference type="SAM" id="MobiDB-lite"/>
    </source>
</evidence>
<name>A0ABS1SL98_9MICO</name>
<keyword evidence="3" id="KW-0677">Repeat</keyword>
<dbReference type="Gene3D" id="3.80.10.10">
    <property type="entry name" value="Ribonuclease Inhibitor"/>
    <property type="match status" value="1"/>
</dbReference>
<feature type="domain" description="Calx-beta" evidence="7">
    <location>
        <begin position="797"/>
        <end position="899"/>
    </location>
</feature>
<keyword evidence="6" id="KW-0472">Membrane</keyword>
<dbReference type="InterPro" id="IPR013783">
    <property type="entry name" value="Ig-like_fold"/>
</dbReference>
<keyword evidence="6" id="KW-1133">Transmembrane helix</keyword>
<comment type="caution">
    <text evidence="8">The sequence shown here is derived from an EMBL/GenBank/DDBJ whole genome shotgun (WGS) entry which is preliminary data.</text>
</comment>
<dbReference type="SUPFAM" id="SSF49313">
    <property type="entry name" value="Cadherin-like"/>
    <property type="match status" value="1"/>
</dbReference>
<dbReference type="InterPro" id="IPR032675">
    <property type="entry name" value="LRR_dom_sf"/>
</dbReference>
<dbReference type="InterPro" id="IPR038081">
    <property type="entry name" value="CalX-like_sf"/>
</dbReference>
<keyword evidence="4" id="KW-0106">Calcium</keyword>
<dbReference type="SMART" id="SM00237">
    <property type="entry name" value="Calx_beta"/>
    <property type="match status" value="3"/>
</dbReference>
<dbReference type="PANTHER" id="PTHR46652:SF3">
    <property type="entry name" value="LEUCINE-RICH REPEAT-CONTAINING PROTEIN 9"/>
    <property type="match status" value="1"/>
</dbReference>
<keyword evidence="2" id="KW-0732">Signal</keyword>
<feature type="region of interest" description="Disordered" evidence="5">
    <location>
        <begin position="1036"/>
        <end position="1102"/>
    </location>
</feature>
<dbReference type="Pfam" id="PF12799">
    <property type="entry name" value="LRR_4"/>
    <property type="match status" value="1"/>
</dbReference>
<evidence type="ECO:0000313" key="9">
    <source>
        <dbReference type="Proteomes" id="UP001645859"/>
    </source>
</evidence>
<feature type="transmembrane region" description="Helical" evidence="6">
    <location>
        <begin position="1112"/>
        <end position="1132"/>
    </location>
</feature>
<accession>A0ABS1SL98</accession>
<dbReference type="SUPFAM" id="SSF141072">
    <property type="entry name" value="CalX-like"/>
    <property type="match status" value="4"/>
</dbReference>
<reference evidence="8 9" key="1">
    <citation type="submission" date="2018-09" db="EMBL/GenBank/DDBJ databases">
        <title>Comparative genomics of Leucobacter spp.</title>
        <authorList>
            <person name="Reis A.C."/>
            <person name="Kolvenbach B.A."/>
            <person name="Corvini P.F.X."/>
            <person name="Nunes O.C."/>
        </authorList>
    </citation>
    <scope>NUCLEOTIDE SEQUENCE [LARGE SCALE GENOMIC DNA]</scope>
    <source>
        <strain evidence="8 9">TAN 31504</strain>
    </source>
</reference>
<dbReference type="InterPro" id="IPR015919">
    <property type="entry name" value="Cadherin-like_sf"/>
</dbReference>
<dbReference type="PROSITE" id="PS51450">
    <property type="entry name" value="LRR"/>
    <property type="match status" value="2"/>
</dbReference>
<evidence type="ECO:0000256" key="4">
    <source>
        <dbReference type="ARBA" id="ARBA00022837"/>
    </source>
</evidence>
<dbReference type="InterPro" id="IPR003644">
    <property type="entry name" value="Calx_beta"/>
</dbReference>
<dbReference type="Gene3D" id="2.60.40.2030">
    <property type="match status" value="4"/>
</dbReference>
<evidence type="ECO:0000256" key="1">
    <source>
        <dbReference type="ARBA" id="ARBA00022614"/>
    </source>
</evidence>
<evidence type="ECO:0000256" key="2">
    <source>
        <dbReference type="ARBA" id="ARBA00022729"/>
    </source>
</evidence>
<feature type="compositionally biased region" description="Low complexity" evidence="5">
    <location>
        <begin position="1045"/>
        <end position="1076"/>
    </location>
</feature>
<evidence type="ECO:0000313" key="8">
    <source>
        <dbReference type="EMBL" id="MBL3680641.1"/>
    </source>
</evidence>
<protein>
    <recommendedName>
        <fullName evidence="7">Calx-beta domain-containing protein</fullName>
    </recommendedName>
</protein>
<dbReference type="SMART" id="SM00365">
    <property type="entry name" value="LRR_SD22"/>
    <property type="match status" value="3"/>
</dbReference>
<dbReference type="InterPro" id="IPR050836">
    <property type="entry name" value="SDS22/Internalin_LRR"/>
</dbReference>
<evidence type="ECO:0000256" key="6">
    <source>
        <dbReference type="SAM" id="Phobius"/>
    </source>
</evidence>
<dbReference type="Proteomes" id="UP001645859">
    <property type="component" value="Unassembled WGS sequence"/>
</dbReference>
<dbReference type="InterPro" id="IPR025875">
    <property type="entry name" value="Leu-rich_rpt_4"/>
</dbReference>
<keyword evidence="6" id="KW-0812">Transmembrane</keyword>
<dbReference type="EMBL" id="QYAC01000009">
    <property type="protein sequence ID" value="MBL3680641.1"/>
    <property type="molecule type" value="Genomic_DNA"/>
</dbReference>
<organism evidence="8 9">
    <name type="scientific">Leucobacter chromiireducens subsp. solipictus</name>
    <dbReference type="NCBI Taxonomy" id="398235"/>
    <lineage>
        <taxon>Bacteria</taxon>
        <taxon>Bacillati</taxon>
        <taxon>Actinomycetota</taxon>
        <taxon>Actinomycetes</taxon>
        <taxon>Micrococcales</taxon>
        <taxon>Microbacteriaceae</taxon>
        <taxon>Leucobacter</taxon>
    </lineage>
</organism>
<dbReference type="Gene3D" id="2.60.40.10">
    <property type="entry name" value="Immunoglobulins"/>
    <property type="match status" value="1"/>
</dbReference>
<dbReference type="PANTHER" id="PTHR46652">
    <property type="entry name" value="LEUCINE-RICH REPEAT AND IQ DOMAIN-CONTAINING PROTEIN 1-RELATED"/>
    <property type="match status" value="1"/>
</dbReference>
<proteinExistence type="predicted"/>
<feature type="compositionally biased region" description="Polar residues" evidence="5">
    <location>
        <begin position="1093"/>
        <end position="1102"/>
    </location>
</feature>
<evidence type="ECO:0000259" key="7">
    <source>
        <dbReference type="SMART" id="SM00237"/>
    </source>
</evidence>
<feature type="domain" description="Calx-beta" evidence="7">
    <location>
        <begin position="560"/>
        <end position="660"/>
    </location>
</feature>